<evidence type="ECO:0000256" key="4">
    <source>
        <dbReference type="ARBA" id="ARBA00022833"/>
    </source>
</evidence>
<dbReference type="Pfam" id="PF03101">
    <property type="entry name" value="FAR1"/>
    <property type="match status" value="2"/>
</dbReference>
<evidence type="ECO:0000256" key="1">
    <source>
        <dbReference type="ARBA" id="ARBA00005889"/>
    </source>
</evidence>
<dbReference type="EMBL" id="JBCGBO010000006">
    <property type="protein sequence ID" value="KAK9193819.1"/>
    <property type="molecule type" value="Genomic_DNA"/>
</dbReference>
<dbReference type="GO" id="GO:0006355">
    <property type="term" value="P:regulation of DNA-templated transcription"/>
    <property type="evidence" value="ECO:0007669"/>
    <property type="project" value="InterPro"/>
</dbReference>
<proteinExistence type="inferred from homology"/>
<keyword evidence="2" id="KW-0479">Metal-binding</keyword>
<dbReference type="InterPro" id="IPR031052">
    <property type="entry name" value="FHY3/FAR1"/>
</dbReference>
<dbReference type="PANTHER" id="PTHR31669:SF21">
    <property type="entry name" value="PROTEIN FAR-RED IMPAIRED RESPONSE 1"/>
    <property type="match status" value="1"/>
</dbReference>
<evidence type="ECO:0000313" key="8">
    <source>
        <dbReference type="EMBL" id="KAK9193819.1"/>
    </source>
</evidence>
<organism evidence="8 9">
    <name type="scientific">Citrus x changshan-huyou</name>
    <dbReference type="NCBI Taxonomy" id="2935761"/>
    <lineage>
        <taxon>Eukaryota</taxon>
        <taxon>Viridiplantae</taxon>
        <taxon>Streptophyta</taxon>
        <taxon>Embryophyta</taxon>
        <taxon>Tracheophyta</taxon>
        <taxon>Spermatophyta</taxon>
        <taxon>Magnoliopsida</taxon>
        <taxon>eudicotyledons</taxon>
        <taxon>Gunneridae</taxon>
        <taxon>Pentapetalae</taxon>
        <taxon>rosids</taxon>
        <taxon>malvids</taxon>
        <taxon>Sapindales</taxon>
        <taxon>Rutaceae</taxon>
        <taxon>Aurantioideae</taxon>
        <taxon>Citrus</taxon>
    </lineage>
</organism>
<name>A0AAP0M567_9ROSI</name>
<evidence type="ECO:0000256" key="5">
    <source>
        <dbReference type="PROSITE-ProRule" id="PRU00325"/>
    </source>
</evidence>
<dbReference type="PANTHER" id="PTHR31669">
    <property type="entry name" value="PROTEIN FAR1-RELATED SEQUENCE 10-RELATED"/>
    <property type="match status" value="1"/>
</dbReference>
<dbReference type="InterPro" id="IPR018289">
    <property type="entry name" value="MULE_transposase_dom"/>
</dbReference>
<protein>
    <recommendedName>
        <fullName evidence="7">SWIM-type domain-containing protein</fullName>
    </recommendedName>
</protein>
<gene>
    <name evidence="8" type="ORF">WN944_004519</name>
</gene>
<feature type="compositionally biased region" description="Basic and acidic residues" evidence="6">
    <location>
        <begin position="12"/>
        <end position="21"/>
    </location>
</feature>
<evidence type="ECO:0000259" key="7">
    <source>
        <dbReference type="PROSITE" id="PS50966"/>
    </source>
</evidence>
<sequence>MDIDLRLPSGEQTKEEEEHNGIDNMLDGEEKLSLHNGEIESGNIVVADEVRAEDGGGVNSPTEEMVMFKEDTNLEPLSGMEFESHGEAYSFYQEYARSMGFNTAIQNSRRSKTSREFIDAKFACSRYGTKREYDKSYNRPRARQSKQDQENATGRRSCAKTDCKASMHVKRRPDGKWVIHSFVKEHNHELLPAQAVSEQTRKMYAAMARQFAEYKNVVGLKNDPKNPFDKSRNLALEAGDAKILLDFFTQMQHMNSNFFYAIDLGEDQRLKNLFWVDAKSRHDYNNFCDVVSFDTMYVRNKYKMPLALFVGVNQHYQFVLLGCALISDESAATFSWLMQTWLKAMGGQGPKVIITDQDRTIKAVVSEVFPETRHCFCLWHVLGKVSENLSHVTKQHGNFMAKFEKCIYRSWTEEEFGRRWWKLLDRFELREDEWMQSLYEDRVHWVPTYMKDTFLAGMSTVQRSESVNSFFDKFVHKKTSVQEFVKQYEGILQDRYEEEAKADSDTWNKQPALRSPSPFEKSVSGVYTHTVFKRFQVEVVGAVACHPKQESQNETNIIFRVQDLEKTQDFVVMWNQMKEEVFCVCRLFEYKGYLCRHALIVLQIRGLSAIPPQYILKRWTKDAKSRQMGDETDQMQTRVQRYNDLCQRAMKLSEEGSLSQESYSIAFRALEEAVGNCLSVNTSNKNLVEAVTSPTHGLICVEEDNQSRSMNKTNKRKNLTKKRKLNSEQEVMTVGAGAGSQDSLQQMDKLNSRAVTLDGYYGTQPSVQGMVQLNLMAPTRDNYYGNQQTIQGLGQLNSIAPSHDGYYSAQQGMHGLGQMDFFRTPTSFTYGIRVSLPDIHNCMMTHQDTPEESYYCCKQLVDRSGDGDIALEKGQLSIKSWVGDVPEYAVDDMGGQDNLHGAGGSMSENMINVVDAVYSGDVVVDSSKMAVAGFEGESNFEPRTGIEFESHEAAYSFYQEYAKSMGFTTSIKNSRRSKKSKEFIDAKFACSRYGVTPESDSGSSRRSSVKKTDCKASMHVKRRADGKWIIHEFIKEHNHELLPALAYHFRINRNLAEKNNIDILHVVSERTRKTYVEMSRQSGGCHNAGFSRDVDNQFDKGRHLSLDEGDAQVLLEYFKRIKKENPRFFYAIDLNEEQRLRNLFWVDAKGRDDYVYFNDAVSFDMFYVNMNDKLPFAPFVGVNHHCQPILLGCAFIADESKSTFIWLMKTWLRAMGGQAPKVIISDQNKFLKTAIEEILPNTRHCFALWNILEKIPETLAHVIKQHENFVSKFHKCVFKSWTDEQFDMRWWKMVTRFELQDDEWFRSLYEDRKRWVPTYMGDTFLAGMSTTQRSESMNSFFDKYIHKKITLKEFVKQYGNILQNRYEEEAIADFDTWHKQPALKSPSPWEKQMSTVYTHTIFKKFQVEVLGVVGCHPKKSSEDGTIVTYKVQDCEKEEDFMVTWNELKSEVSCFCRLFEYKGFLCRHAMIVLQICGRSSIPPHYILKRWTKDAKSRLLISEGAEWLQTRVQRYNDLCKRAIELSEEGSLSDENYNIVFRALVDGLKNCVNVNNSSNNVLECSSHVQGLREAEEINQGSLATKSNKKKNAIRKRKVQSEQDILLVEAQESLQQMENLTSDGIALNGFYGSQQNVQGLVQLNLMEPPHDGYYVNQQSLQGLGQLNSIAPGHDGFFGAQQSMHGLGQLDFRPPTSYSYGLQDESHLRQTQLHGNAPRHP</sequence>
<comment type="caution">
    <text evidence="8">The sequence shown here is derived from an EMBL/GenBank/DDBJ whole genome shotgun (WGS) entry which is preliminary data.</text>
</comment>
<dbReference type="InterPro" id="IPR007527">
    <property type="entry name" value="Znf_SWIM"/>
</dbReference>
<reference evidence="8 9" key="1">
    <citation type="submission" date="2024-05" db="EMBL/GenBank/DDBJ databases">
        <title>Haplotype-resolved chromosome-level genome assembly of Huyou (Citrus changshanensis).</title>
        <authorList>
            <person name="Miao C."/>
            <person name="Chen W."/>
            <person name="Wu Y."/>
            <person name="Wang L."/>
            <person name="Zhao S."/>
            <person name="Grierson D."/>
            <person name="Xu C."/>
            <person name="Chen K."/>
        </authorList>
    </citation>
    <scope>NUCLEOTIDE SEQUENCE [LARGE SCALE GENOMIC DNA]</scope>
    <source>
        <strain evidence="8">01-14</strain>
        <tissue evidence="8">Leaf</tissue>
    </source>
</reference>
<feature type="region of interest" description="Disordered" evidence="6">
    <location>
        <begin position="994"/>
        <end position="1013"/>
    </location>
</feature>
<dbReference type="GO" id="GO:0008270">
    <property type="term" value="F:zinc ion binding"/>
    <property type="evidence" value="ECO:0007669"/>
    <property type="project" value="UniProtKB-KW"/>
</dbReference>
<dbReference type="Pfam" id="PF04434">
    <property type="entry name" value="SWIM"/>
    <property type="match status" value="2"/>
</dbReference>
<feature type="domain" description="SWIM-type" evidence="7">
    <location>
        <begin position="570"/>
        <end position="606"/>
    </location>
</feature>
<keyword evidence="4" id="KW-0862">Zinc</keyword>
<keyword evidence="3 5" id="KW-0863">Zinc-finger</keyword>
<dbReference type="Proteomes" id="UP001428341">
    <property type="component" value="Unassembled WGS sequence"/>
</dbReference>
<dbReference type="SMART" id="SM00575">
    <property type="entry name" value="ZnF_PMZ"/>
    <property type="match status" value="2"/>
</dbReference>
<evidence type="ECO:0000256" key="3">
    <source>
        <dbReference type="ARBA" id="ARBA00022771"/>
    </source>
</evidence>
<dbReference type="InterPro" id="IPR004330">
    <property type="entry name" value="FAR1_DNA_bnd_dom"/>
</dbReference>
<accession>A0AAP0M567</accession>
<dbReference type="InterPro" id="IPR006564">
    <property type="entry name" value="Znf_PMZ"/>
</dbReference>
<feature type="domain" description="SWIM-type" evidence="7">
    <location>
        <begin position="1440"/>
        <end position="1476"/>
    </location>
</feature>
<comment type="similarity">
    <text evidence="1">Belongs to the FHY3/FAR1 family.</text>
</comment>
<evidence type="ECO:0000313" key="9">
    <source>
        <dbReference type="Proteomes" id="UP001428341"/>
    </source>
</evidence>
<feature type="region of interest" description="Disordered" evidence="6">
    <location>
        <begin position="1"/>
        <end position="22"/>
    </location>
</feature>
<evidence type="ECO:0000256" key="2">
    <source>
        <dbReference type="ARBA" id="ARBA00022723"/>
    </source>
</evidence>
<feature type="region of interest" description="Disordered" evidence="6">
    <location>
        <begin position="133"/>
        <end position="160"/>
    </location>
</feature>
<dbReference type="PROSITE" id="PS50966">
    <property type="entry name" value="ZF_SWIM"/>
    <property type="match status" value="2"/>
</dbReference>
<dbReference type="Pfam" id="PF10551">
    <property type="entry name" value="MULE"/>
    <property type="match status" value="2"/>
</dbReference>
<keyword evidence="9" id="KW-1185">Reference proteome</keyword>
<evidence type="ECO:0000256" key="6">
    <source>
        <dbReference type="SAM" id="MobiDB-lite"/>
    </source>
</evidence>